<dbReference type="RefSeq" id="WP_153430964.1">
    <property type="nucleotide sequence ID" value="NZ_WIPH01000017.1"/>
</dbReference>
<feature type="transmembrane region" description="Helical" evidence="6">
    <location>
        <begin position="382"/>
        <end position="400"/>
    </location>
</feature>
<evidence type="ECO:0000256" key="6">
    <source>
        <dbReference type="SAM" id="Phobius"/>
    </source>
</evidence>
<feature type="transmembrane region" description="Helical" evidence="6">
    <location>
        <begin position="269"/>
        <end position="295"/>
    </location>
</feature>
<proteinExistence type="predicted"/>
<keyword evidence="4 6" id="KW-1133">Transmembrane helix</keyword>
<evidence type="ECO:0000313" key="7">
    <source>
        <dbReference type="EMBL" id="MQR99285.1"/>
    </source>
</evidence>
<feature type="transmembrane region" description="Helical" evidence="6">
    <location>
        <begin position="38"/>
        <end position="64"/>
    </location>
</feature>
<sequence>MSGSHLRQSIRMRHIVAIGVGSSLGVSIFGVLGPAASIAGPALLVSLVIAAVPMGLFAFLYAYLSSVSPASGASFVWPTRFLGARMGFAIAWLRIVGSVAAIVQHGAVLARYVVPVLPVHLSDRSLMIGLFSVLYLANIRGAGNAARVQAWLTTGLVVLLSLFALLACRHMTVGHFQPFAPQGFHGVLLAVPVLVGLFTGIEFAAEMGEEIRNVGRVIAPGLAIAIAIVLGVYVVVALTTIGVEGAALATSRAPLLDAARVFLGDKAGFFIGLAATISIVTSLNGVFLIFSRFLFAMGRSGVLPASLGTIHPRWQTPHVAMTVVFVLSIIGAFLPNDLLFLFLAVNIPTMLKYATNSVCAIRAARSGMMSNVQSGFRPRPQTVSVVGTLAIVSALLIAILGTVSDWRPYAVLAVWGLVGMIVWRFRRRIPQV</sequence>
<name>A0A7X1SSN2_9PROT</name>
<dbReference type="EMBL" id="WIPH01000017">
    <property type="protein sequence ID" value="MQR99285.1"/>
    <property type="molecule type" value="Genomic_DNA"/>
</dbReference>
<feature type="transmembrane region" description="Helical" evidence="6">
    <location>
        <begin position="91"/>
        <end position="114"/>
    </location>
</feature>
<dbReference type="PANTHER" id="PTHR42770">
    <property type="entry name" value="AMINO ACID TRANSPORTER-RELATED"/>
    <property type="match status" value="1"/>
</dbReference>
<dbReference type="Proteomes" id="UP000432209">
    <property type="component" value="Unassembled WGS sequence"/>
</dbReference>
<feature type="transmembrane region" description="Helical" evidence="6">
    <location>
        <begin position="340"/>
        <end position="361"/>
    </location>
</feature>
<comment type="caution">
    <text evidence="7">The sequence shown here is derived from an EMBL/GenBank/DDBJ whole genome shotgun (WGS) entry which is preliminary data.</text>
</comment>
<dbReference type="Pfam" id="PF13520">
    <property type="entry name" value="AA_permease_2"/>
    <property type="match status" value="1"/>
</dbReference>
<dbReference type="AlphaFoldDB" id="A0A7X1SSN2"/>
<evidence type="ECO:0000256" key="5">
    <source>
        <dbReference type="ARBA" id="ARBA00023136"/>
    </source>
</evidence>
<dbReference type="InterPro" id="IPR002293">
    <property type="entry name" value="AA/rel_permease1"/>
</dbReference>
<feature type="transmembrane region" description="Helical" evidence="6">
    <location>
        <begin position="150"/>
        <end position="172"/>
    </location>
</feature>
<reference evidence="7 8" key="1">
    <citation type="submission" date="2019-10" db="EMBL/GenBank/DDBJ databases">
        <title>Gluconobacter aidae sp. nov., a novel species of acetic acid bacteria isolated in Thailand.</title>
        <authorList>
            <person name="Yukphan P."/>
            <person name="Charoenyingcharoen P."/>
            <person name="Malimas S."/>
            <person name="Muramatsu Y."/>
            <person name="Nakagawa Y."/>
            <person name="Tanasupawat S."/>
            <person name="Yamada Y."/>
        </authorList>
    </citation>
    <scope>NUCLEOTIDE SEQUENCE [LARGE SCALE GENOMIC DNA]</scope>
    <source>
        <strain evidence="7 8">AC10</strain>
    </source>
</reference>
<dbReference type="PIRSF" id="PIRSF006060">
    <property type="entry name" value="AA_transporter"/>
    <property type="match status" value="1"/>
</dbReference>
<feature type="transmembrane region" description="Helical" evidence="6">
    <location>
        <begin position="217"/>
        <end position="249"/>
    </location>
</feature>
<feature type="transmembrane region" description="Helical" evidence="6">
    <location>
        <begin position="406"/>
        <end position="425"/>
    </location>
</feature>
<dbReference type="GO" id="GO:0005886">
    <property type="term" value="C:plasma membrane"/>
    <property type="evidence" value="ECO:0007669"/>
    <property type="project" value="UniProtKB-SubCell"/>
</dbReference>
<evidence type="ECO:0000256" key="2">
    <source>
        <dbReference type="ARBA" id="ARBA00022475"/>
    </source>
</evidence>
<evidence type="ECO:0000256" key="4">
    <source>
        <dbReference type="ARBA" id="ARBA00022989"/>
    </source>
</evidence>
<feature type="transmembrane region" description="Helical" evidence="6">
    <location>
        <begin position="316"/>
        <end position="334"/>
    </location>
</feature>
<evidence type="ECO:0000256" key="3">
    <source>
        <dbReference type="ARBA" id="ARBA00022692"/>
    </source>
</evidence>
<feature type="transmembrane region" description="Helical" evidence="6">
    <location>
        <begin position="184"/>
        <end position="205"/>
    </location>
</feature>
<accession>A0A7X1SSN2</accession>
<feature type="transmembrane region" description="Helical" evidence="6">
    <location>
        <begin position="126"/>
        <end position="143"/>
    </location>
</feature>
<comment type="subcellular location">
    <subcellularLocation>
        <location evidence="1">Cell membrane</location>
        <topology evidence="1">Multi-pass membrane protein</topology>
    </subcellularLocation>
</comment>
<dbReference type="GO" id="GO:0022857">
    <property type="term" value="F:transmembrane transporter activity"/>
    <property type="evidence" value="ECO:0007669"/>
    <property type="project" value="InterPro"/>
</dbReference>
<evidence type="ECO:0000313" key="8">
    <source>
        <dbReference type="Proteomes" id="UP000432209"/>
    </source>
</evidence>
<gene>
    <name evidence="7" type="ORF">GFJ39_08710</name>
</gene>
<dbReference type="InterPro" id="IPR050367">
    <property type="entry name" value="APC_superfamily"/>
</dbReference>
<feature type="transmembrane region" description="Helical" evidence="6">
    <location>
        <begin position="12"/>
        <end position="32"/>
    </location>
</feature>
<keyword evidence="3 6" id="KW-0812">Transmembrane</keyword>
<dbReference type="Gene3D" id="1.20.1740.10">
    <property type="entry name" value="Amino acid/polyamine transporter I"/>
    <property type="match status" value="1"/>
</dbReference>
<keyword evidence="8" id="KW-1185">Reference proteome</keyword>
<organism evidence="7 8">
    <name type="scientific">Gluconobacter aidae</name>
    <dbReference type="NCBI Taxonomy" id="2662454"/>
    <lineage>
        <taxon>Bacteria</taxon>
        <taxon>Pseudomonadati</taxon>
        <taxon>Pseudomonadota</taxon>
        <taxon>Alphaproteobacteria</taxon>
        <taxon>Acetobacterales</taxon>
        <taxon>Acetobacteraceae</taxon>
        <taxon>Gluconobacter</taxon>
    </lineage>
</organism>
<dbReference type="PANTHER" id="PTHR42770:SF7">
    <property type="entry name" value="MEMBRANE PROTEIN"/>
    <property type="match status" value="1"/>
</dbReference>
<protein>
    <submittedName>
        <fullName evidence="7">Amino acid permease</fullName>
    </submittedName>
</protein>
<keyword evidence="5 6" id="KW-0472">Membrane</keyword>
<keyword evidence="2" id="KW-1003">Cell membrane</keyword>
<evidence type="ECO:0000256" key="1">
    <source>
        <dbReference type="ARBA" id="ARBA00004651"/>
    </source>
</evidence>